<accession>A0A5B7KF79</accession>
<reference evidence="1 2" key="1">
    <citation type="submission" date="2019-05" db="EMBL/GenBank/DDBJ databases">
        <title>Another draft genome of Portunus trituberculatus and its Hox gene families provides insights of decapod evolution.</title>
        <authorList>
            <person name="Jeong J.-H."/>
            <person name="Song I."/>
            <person name="Kim S."/>
            <person name="Choi T."/>
            <person name="Kim D."/>
            <person name="Ryu S."/>
            <person name="Kim W."/>
        </authorList>
    </citation>
    <scope>NUCLEOTIDE SEQUENCE [LARGE SCALE GENOMIC DNA]</scope>
    <source>
        <tissue evidence="1">Muscle</tissue>
    </source>
</reference>
<name>A0A5B7KF79_PORTR</name>
<evidence type="ECO:0000313" key="2">
    <source>
        <dbReference type="Proteomes" id="UP000324222"/>
    </source>
</evidence>
<protein>
    <submittedName>
        <fullName evidence="1">Uncharacterized protein</fullName>
    </submittedName>
</protein>
<comment type="caution">
    <text evidence="1">The sequence shown here is derived from an EMBL/GenBank/DDBJ whole genome shotgun (WGS) entry which is preliminary data.</text>
</comment>
<keyword evidence="2" id="KW-1185">Reference proteome</keyword>
<evidence type="ECO:0000313" key="1">
    <source>
        <dbReference type="EMBL" id="MPD05536.1"/>
    </source>
</evidence>
<dbReference type="EMBL" id="VSRR010146483">
    <property type="protein sequence ID" value="MPD05536.1"/>
    <property type="molecule type" value="Genomic_DNA"/>
</dbReference>
<organism evidence="1 2">
    <name type="scientific">Portunus trituberculatus</name>
    <name type="common">Swimming crab</name>
    <name type="synonym">Neptunus trituberculatus</name>
    <dbReference type="NCBI Taxonomy" id="210409"/>
    <lineage>
        <taxon>Eukaryota</taxon>
        <taxon>Metazoa</taxon>
        <taxon>Ecdysozoa</taxon>
        <taxon>Arthropoda</taxon>
        <taxon>Crustacea</taxon>
        <taxon>Multicrustacea</taxon>
        <taxon>Malacostraca</taxon>
        <taxon>Eumalacostraca</taxon>
        <taxon>Eucarida</taxon>
        <taxon>Decapoda</taxon>
        <taxon>Pleocyemata</taxon>
        <taxon>Brachyura</taxon>
        <taxon>Eubrachyura</taxon>
        <taxon>Portunoidea</taxon>
        <taxon>Portunidae</taxon>
        <taxon>Portuninae</taxon>
        <taxon>Portunus</taxon>
    </lineage>
</organism>
<dbReference type="AlphaFoldDB" id="A0A5B7KF79"/>
<proteinExistence type="predicted"/>
<sequence>MPSPVRPIEHELAGSLVVSRPPRTAAAAPVKTGIERRQPRGNLTRCNEWIKPGTQTLFQALQRCGK</sequence>
<dbReference type="Proteomes" id="UP000324222">
    <property type="component" value="Unassembled WGS sequence"/>
</dbReference>
<gene>
    <name evidence="1" type="ORF">E2C01_101284</name>
</gene>